<name>A0ABU8ZLT7_9BIFI</name>
<dbReference type="GO" id="GO:0005524">
    <property type="term" value="F:ATP binding"/>
    <property type="evidence" value="ECO:0007669"/>
    <property type="project" value="UniProtKB-KW"/>
</dbReference>
<organism evidence="10 11">
    <name type="scientific">Bifidobacterium favimelis</name>
    <dbReference type="NCBI Taxonomy" id="3122979"/>
    <lineage>
        <taxon>Bacteria</taxon>
        <taxon>Bacillati</taxon>
        <taxon>Actinomycetota</taxon>
        <taxon>Actinomycetes</taxon>
        <taxon>Bifidobacteriales</taxon>
        <taxon>Bifidobacteriaceae</taxon>
        <taxon>Bifidobacterium</taxon>
    </lineage>
</organism>
<evidence type="ECO:0000256" key="4">
    <source>
        <dbReference type="ARBA" id="ARBA00022840"/>
    </source>
</evidence>
<dbReference type="InterPro" id="IPR003439">
    <property type="entry name" value="ABC_transporter-like_ATP-bd"/>
</dbReference>
<evidence type="ECO:0000256" key="6">
    <source>
        <dbReference type="ARBA" id="ARBA00023136"/>
    </source>
</evidence>
<dbReference type="InterPro" id="IPR036640">
    <property type="entry name" value="ABC1_TM_sf"/>
</dbReference>
<dbReference type="PROSITE" id="PS50893">
    <property type="entry name" value="ABC_TRANSPORTER_2"/>
    <property type="match status" value="1"/>
</dbReference>
<comment type="subcellular location">
    <subcellularLocation>
        <location evidence="1">Cell membrane</location>
        <topology evidence="1">Multi-pass membrane protein</topology>
    </subcellularLocation>
</comment>
<feature type="domain" description="ABC transporter" evidence="8">
    <location>
        <begin position="408"/>
        <end position="642"/>
    </location>
</feature>
<dbReference type="InterPro" id="IPR039421">
    <property type="entry name" value="Type_1_exporter"/>
</dbReference>
<dbReference type="EMBL" id="JBANBB010000001">
    <property type="protein sequence ID" value="MEK0306208.1"/>
    <property type="molecule type" value="Genomic_DNA"/>
</dbReference>
<dbReference type="InterPro" id="IPR027417">
    <property type="entry name" value="P-loop_NTPase"/>
</dbReference>
<evidence type="ECO:0000256" key="1">
    <source>
        <dbReference type="ARBA" id="ARBA00004651"/>
    </source>
</evidence>
<dbReference type="Proteomes" id="UP001373159">
    <property type="component" value="Unassembled WGS sequence"/>
</dbReference>
<dbReference type="Gene3D" id="3.40.50.300">
    <property type="entry name" value="P-loop containing nucleotide triphosphate hydrolases"/>
    <property type="match status" value="1"/>
</dbReference>
<accession>A0ABU8ZLT7</accession>
<evidence type="ECO:0000256" key="7">
    <source>
        <dbReference type="SAM" id="Phobius"/>
    </source>
</evidence>
<dbReference type="CDD" id="cd18547">
    <property type="entry name" value="ABC_6TM_Tm288_like"/>
    <property type="match status" value="1"/>
</dbReference>
<evidence type="ECO:0000313" key="10">
    <source>
        <dbReference type="EMBL" id="MEK0306208.1"/>
    </source>
</evidence>
<dbReference type="SMART" id="SM00382">
    <property type="entry name" value="AAA"/>
    <property type="match status" value="1"/>
</dbReference>
<dbReference type="PROSITE" id="PS00211">
    <property type="entry name" value="ABC_TRANSPORTER_1"/>
    <property type="match status" value="1"/>
</dbReference>
<feature type="transmembrane region" description="Helical" evidence="7">
    <location>
        <begin position="251"/>
        <end position="269"/>
    </location>
</feature>
<dbReference type="PANTHER" id="PTHR24221">
    <property type="entry name" value="ATP-BINDING CASSETTE SUB-FAMILY B"/>
    <property type="match status" value="1"/>
</dbReference>
<keyword evidence="11" id="KW-1185">Reference proteome</keyword>
<dbReference type="InterPro" id="IPR003593">
    <property type="entry name" value="AAA+_ATPase"/>
</dbReference>
<keyword evidence="6 7" id="KW-0472">Membrane</keyword>
<feature type="transmembrane region" description="Helical" evidence="7">
    <location>
        <begin position="160"/>
        <end position="177"/>
    </location>
</feature>
<dbReference type="PANTHER" id="PTHR24221:SF499">
    <property type="entry name" value="FATTY ACID ABC TRANSPORTER ATP-BINDING_PERMEASE PROTEIN"/>
    <property type="match status" value="1"/>
</dbReference>
<dbReference type="SUPFAM" id="SSF52540">
    <property type="entry name" value="P-loop containing nucleoside triphosphate hydrolases"/>
    <property type="match status" value="1"/>
</dbReference>
<dbReference type="Gene3D" id="1.20.1560.10">
    <property type="entry name" value="ABC transporter type 1, transmembrane domain"/>
    <property type="match status" value="2"/>
</dbReference>
<feature type="transmembrane region" description="Helical" evidence="7">
    <location>
        <begin position="59"/>
        <end position="81"/>
    </location>
</feature>
<dbReference type="PROSITE" id="PS50929">
    <property type="entry name" value="ABC_TM1F"/>
    <property type="match status" value="1"/>
</dbReference>
<sequence length="647" mass="70855">MFGYLLAYKWQLVVIVVCILVSAGSQAASSFFLQPLIDHYILPLVGAADPDWGPLVRTLVMMGCLYLVGTACSGIWVWVIVNVEQGVMKSIRDDMFAHQQLLPIRFFDTHEHGDTMSRYTNDTDTLRQAISQSFPQMFSSVISALAALISMLWLSIPFTLFTLAFTVVLIVVVRFLVTRSGRFFVRQQRSLGEVNAFVEEAVNGQKVIKVFNHEDATQADFDSRNESLFHASAQANTYGNVTMPVVGNMGYLLYVLMAIVGGFAGLAGWGNVGLGGSGVLTLGTLVSLLTLSRSFINPIGQVSMQFNMVMMALAGASRIFALMDEPVEGDGGTVTLVSVELGGDGRTMTPVDHETGHWAWKREVGDDGTRSLQAARRLKGAARDVALKAKEEAVTSPDGHYTLLRGDVRFTDVTFGYDPAEPVLHDITWFAKPGQKVALVGATGAGKTTITNLINRFYEIQEGQILYDGIDVKNIRKPDLRRSLGIVLQDVNLFTGTVLDNIRYGKLDATDEECIQAAKMTNADAFIRMLPEGYQTVLEGDGSGLSQGQRQLISIARAAVADPPAMILDEATSSIDTRTEEVVQAGMDALMRGRTVFVIAHRLSTVRNSDVIMVLDHGRIIERGDHDELIAQRGEYYQLYTGALELE</sequence>
<evidence type="ECO:0000256" key="5">
    <source>
        <dbReference type="ARBA" id="ARBA00022989"/>
    </source>
</evidence>
<keyword evidence="3" id="KW-0547">Nucleotide-binding</keyword>
<reference evidence="10 11" key="1">
    <citation type="submission" date="2024-02" db="EMBL/GenBank/DDBJ databases">
        <title>Bifidobacterium honeyensis sp. nov., isolated from the comb honey.</title>
        <authorList>
            <person name="Liu W."/>
            <person name="Li Y."/>
        </authorList>
    </citation>
    <scope>NUCLEOTIDE SEQUENCE [LARGE SCALE GENOMIC DNA]</scope>
    <source>
        <strain evidence="10 11">IMAU50988</strain>
    </source>
</reference>
<evidence type="ECO:0000256" key="2">
    <source>
        <dbReference type="ARBA" id="ARBA00022692"/>
    </source>
</evidence>
<evidence type="ECO:0000259" key="9">
    <source>
        <dbReference type="PROSITE" id="PS50929"/>
    </source>
</evidence>
<proteinExistence type="predicted"/>
<dbReference type="InterPro" id="IPR011527">
    <property type="entry name" value="ABC1_TM_dom"/>
</dbReference>
<keyword evidence="2 7" id="KW-0812">Transmembrane</keyword>
<feature type="transmembrane region" description="Helical" evidence="7">
    <location>
        <begin position="137"/>
        <end position="154"/>
    </location>
</feature>
<dbReference type="SUPFAM" id="SSF90123">
    <property type="entry name" value="ABC transporter transmembrane region"/>
    <property type="match status" value="1"/>
</dbReference>
<feature type="domain" description="ABC transmembrane type-1" evidence="9">
    <location>
        <begin position="13"/>
        <end position="311"/>
    </location>
</feature>
<dbReference type="Pfam" id="PF00005">
    <property type="entry name" value="ABC_tran"/>
    <property type="match status" value="1"/>
</dbReference>
<dbReference type="Pfam" id="PF00664">
    <property type="entry name" value="ABC_membrane"/>
    <property type="match status" value="1"/>
</dbReference>
<dbReference type="CDD" id="cd03254">
    <property type="entry name" value="ABCC_Glucan_exporter_like"/>
    <property type="match status" value="1"/>
</dbReference>
<comment type="caution">
    <text evidence="10">The sequence shown here is derived from an EMBL/GenBank/DDBJ whole genome shotgun (WGS) entry which is preliminary data.</text>
</comment>
<dbReference type="InterPro" id="IPR017871">
    <property type="entry name" value="ABC_transporter-like_CS"/>
</dbReference>
<keyword evidence="4 10" id="KW-0067">ATP-binding</keyword>
<gene>
    <name evidence="10" type="ORF">V8P97_01795</name>
</gene>
<evidence type="ECO:0000259" key="8">
    <source>
        <dbReference type="PROSITE" id="PS50893"/>
    </source>
</evidence>
<keyword evidence="5 7" id="KW-1133">Transmembrane helix</keyword>
<protein>
    <submittedName>
        <fullName evidence="10">ABC transporter ATP-binding protein</fullName>
    </submittedName>
</protein>
<evidence type="ECO:0000313" key="11">
    <source>
        <dbReference type="Proteomes" id="UP001373159"/>
    </source>
</evidence>
<evidence type="ECO:0000256" key="3">
    <source>
        <dbReference type="ARBA" id="ARBA00022741"/>
    </source>
</evidence>